<sequence length="65" mass="7033">MKEVGACHIIVNNAGIQIPASEIADQSVEDYHRISAINQCAGPYCACRMTQATAWARKGEVSPTR</sequence>
<accession>A0A375FUP0</accession>
<name>A0A375FUP0_9BURK</name>
<comment type="caution">
    <text evidence="1">The sequence shown here is derived from an EMBL/GenBank/DDBJ whole genome shotgun (WGS) entry which is preliminary data.</text>
</comment>
<dbReference type="SUPFAM" id="SSF51735">
    <property type="entry name" value="NAD(P)-binding Rossmann-fold domains"/>
    <property type="match status" value="1"/>
</dbReference>
<dbReference type="EMBL" id="OGUS01000143">
    <property type="protein sequence ID" value="SPC24444.1"/>
    <property type="molecule type" value="Genomic_DNA"/>
</dbReference>
<protein>
    <recommendedName>
        <fullName evidence="4">SDR family NAD(P)-dependent oxidoreductase</fullName>
    </recommendedName>
</protein>
<evidence type="ECO:0000313" key="3">
    <source>
        <dbReference type="Proteomes" id="UP000256862"/>
    </source>
</evidence>
<dbReference type="Proteomes" id="UP000256862">
    <property type="component" value="Plasmid CO2235_mp"/>
</dbReference>
<organism evidence="1 3">
    <name type="scientific">Cupriavidus oxalaticus</name>
    <dbReference type="NCBI Taxonomy" id="96344"/>
    <lineage>
        <taxon>Bacteria</taxon>
        <taxon>Pseudomonadati</taxon>
        <taxon>Pseudomonadota</taxon>
        <taxon>Betaproteobacteria</taxon>
        <taxon>Burkholderiales</taxon>
        <taxon>Burkholderiaceae</taxon>
        <taxon>Cupriavidus</taxon>
    </lineage>
</organism>
<dbReference type="InterPro" id="IPR036291">
    <property type="entry name" value="NAD(P)-bd_dom_sf"/>
</dbReference>
<reference evidence="1 3" key="1">
    <citation type="submission" date="2018-01" db="EMBL/GenBank/DDBJ databases">
        <authorList>
            <person name="Clerissi C."/>
        </authorList>
    </citation>
    <scope>NUCLEOTIDE SEQUENCE</scope>
    <source>
        <strain evidence="1">Cupriavidus oxalaticus LMG 2235</strain>
        <plasmid evidence="3">co2235_mp</plasmid>
    </source>
</reference>
<evidence type="ECO:0000313" key="2">
    <source>
        <dbReference type="EMBL" id="SPC24444.1"/>
    </source>
</evidence>
<evidence type="ECO:0000313" key="1">
    <source>
        <dbReference type="EMBL" id="SPC07724.1"/>
    </source>
</evidence>
<dbReference type="AlphaFoldDB" id="A0A375FUP0"/>
<dbReference type="EMBL" id="OGUS01000084">
    <property type="protein sequence ID" value="SPC07724.1"/>
    <property type="molecule type" value="Genomic_DNA"/>
</dbReference>
<proteinExistence type="predicted"/>
<gene>
    <name evidence="2" type="ORF">CO2235_MP80324</name>
    <name evidence="1" type="ORF">CO2235_U770166</name>
</gene>
<geneLocation type="plasmid" evidence="3">
    <name>co2235_mp</name>
</geneLocation>
<reference evidence="3" key="2">
    <citation type="submission" date="2018-01" db="EMBL/GenBank/DDBJ databases">
        <authorList>
            <person name="Gaut B.S."/>
            <person name="Morton B.R."/>
            <person name="Clegg M.T."/>
            <person name="Duvall M.R."/>
        </authorList>
    </citation>
    <scope>NUCLEOTIDE SEQUENCE [LARGE SCALE GENOMIC DNA]</scope>
</reference>
<evidence type="ECO:0008006" key="4">
    <source>
        <dbReference type="Google" id="ProtNLM"/>
    </source>
</evidence>